<keyword evidence="2" id="KW-1185">Reference proteome</keyword>
<gene>
    <name evidence="1" type="ORF">C2E20_5103</name>
</gene>
<evidence type="ECO:0000313" key="2">
    <source>
        <dbReference type="Proteomes" id="UP000239649"/>
    </source>
</evidence>
<protein>
    <submittedName>
        <fullName evidence="1">Uncharacterized protein</fullName>
    </submittedName>
</protein>
<dbReference type="Pfam" id="PF05981">
    <property type="entry name" value="CreA"/>
    <property type="match status" value="1"/>
</dbReference>
<sequence>MKVSLDEGAVLKLSSLYAGGAAAAALIAPNKFQDTIYDTIVPRASLSVTRHHGIVLAGLSALAAAAVPADRSTQRAALKAAGATWLAQGVLNVYETADGQTRNTYALAAANCVLGGLCLWSSRSQFATSGLIFRDTVKIVELDDDKVQGLTVYLTDYQRSITERLAKDPFGDPSQASLTCVASGPVTIKDEAAISGSEGKEIFSERKGLNLFQNKNLRVRRIFDEKNRVIIYVAYSTRFTGAADEKEVSTSRYRTSVCAVPLATPAIVEVAGVAAAPPVAQ</sequence>
<name>A0A2P6VC18_9CHLO</name>
<dbReference type="Proteomes" id="UP000239649">
    <property type="component" value="Unassembled WGS sequence"/>
</dbReference>
<dbReference type="PANTHER" id="PTHR37952:SF2">
    <property type="entry name" value="PROTEIN CREA"/>
    <property type="match status" value="1"/>
</dbReference>
<reference evidence="1 2" key="1">
    <citation type="journal article" date="2018" name="Plant J.">
        <title>Genome sequences of Chlorella sorokiniana UTEX 1602 and Micractinium conductrix SAG 241.80: implications to maltose excretion by a green alga.</title>
        <authorList>
            <person name="Arriola M.B."/>
            <person name="Velmurugan N."/>
            <person name="Zhang Y."/>
            <person name="Plunkett M.H."/>
            <person name="Hondzo H."/>
            <person name="Barney B.M."/>
        </authorList>
    </citation>
    <scope>NUCLEOTIDE SEQUENCE [LARGE SCALE GENOMIC DNA]</scope>
    <source>
        <strain evidence="1 2">SAG 241.80</strain>
    </source>
</reference>
<dbReference type="EMBL" id="LHPF02000014">
    <property type="protein sequence ID" value="PSC71635.1"/>
    <property type="molecule type" value="Genomic_DNA"/>
</dbReference>
<dbReference type="PANTHER" id="PTHR37952">
    <property type="match status" value="1"/>
</dbReference>
<organism evidence="1 2">
    <name type="scientific">Micractinium conductrix</name>
    <dbReference type="NCBI Taxonomy" id="554055"/>
    <lineage>
        <taxon>Eukaryota</taxon>
        <taxon>Viridiplantae</taxon>
        <taxon>Chlorophyta</taxon>
        <taxon>core chlorophytes</taxon>
        <taxon>Trebouxiophyceae</taxon>
        <taxon>Chlorellales</taxon>
        <taxon>Chlorellaceae</taxon>
        <taxon>Chlorella clade</taxon>
        <taxon>Micractinium</taxon>
    </lineage>
</organism>
<dbReference type="AlphaFoldDB" id="A0A2P6VC18"/>
<proteinExistence type="predicted"/>
<comment type="caution">
    <text evidence="1">The sequence shown here is derived from an EMBL/GenBank/DDBJ whole genome shotgun (WGS) entry which is preliminary data.</text>
</comment>
<dbReference type="OrthoDB" id="10260865at2759"/>
<dbReference type="InterPro" id="IPR010292">
    <property type="entry name" value="Uncharacterised_CreA"/>
</dbReference>
<evidence type="ECO:0000313" key="1">
    <source>
        <dbReference type="EMBL" id="PSC71635.1"/>
    </source>
</evidence>
<accession>A0A2P6VC18</accession>